<evidence type="ECO:0000313" key="4">
    <source>
        <dbReference type="EMBL" id="QNO44598.1"/>
    </source>
</evidence>
<dbReference type="EMBL" id="MT631079">
    <property type="protein sequence ID" value="QNO45230.1"/>
    <property type="molecule type" value="Genomic_DNA"/>
</dbReference>
<name>A0A7G9Y914_9EURY</name>
<evidence type="ECO:0000256" key="1">
    <source>
        <dbReference type="SAM" id="Phobius"/>
    </source>
</evidence>
<keyword evidence="1" id="KW-0812">Transmembrane</keyword>
<proteinExistence type="predicted"/>
<protein>
    <submittedName>
        <fullName evidence="3">Uncharacterized protein</fullName>
    </submittedName>
</protein>
<gene>
    <name evidence="2" type="ORF">EHKOOOLC_00005</name>
    <name evidence="3" type="ORF">ELEJOALA_00045</name>
    <name evidence="4" type="ORF">JBICLBBK_00001</name>
    <name evidence="5" type="ORF">KDMJNAGO_00045</name>
</gene>
<sequence length="144" mass="16486">MLQISQNLQSIYRSYKTIPLVLSLAVVIDYALTFYLAGGIERILKYEYSPTLVYAVEHNIVIPYLMFTVFFYYAAGYIVLKYLWDSGIYYVGVYIILLMSITHVLGGLSWYVLSAWYSNTVLALSLTSVVVTIAVFGYEILRQI</sequence>
<keyword evidence="1" id="KW-1133">Transmembrane helix</keyword>
<dbReference type="EMBL" id="MT630989">
    <property type="protein sequence ID" value="QNO44598.1"/>
    <property type="molecule type" value="Genomic_DNA"/>
</dbReference>
<dbReference type="EMBL" id="MT630974">
    <property type="protein sequence ID" value="QNO44498.1"/>
    <property type="molecule type" value="Genomic_DNA"/>
</dbReference>
<dbReference type="AlphaFoldDB" id="A0A7G9Y914"/>
<evidence type="ECO:0000313" key="3">
    <source>
        <dbReference type="EMBL" id="QNO44498.1"/>
    </source>
</evidence>
<feature type="transmembrane region" description="Helical" evidence="1">
    <location>
        <begin position="60"/>
        <end position="80"/>
    </location>
</feature>
<feature type="transmembrane region" description="Helical" evidence="1">
    <location>
        <begin position="20"/>
        <end position="40"/>
    </location>
</feature>
<keyword evidence="1" id="KW-0472">Membrane</keyword>
<feature type="transmembrane region" description="Helical" evidence="1">
    <location>
        <begin position="87"/>
        <end position="113"/>
    </location>
</feature>
<evidence type="ECO:0000313" key="2">
    <source>
        <dbReference type="EMBL" id="QNO43900.1"/>
    </source>
</evidence>
<dbReference type="EMBL" id="MT630875">
    <property type="protein sequence ID" value="QNO43900.1"/>
    <property type="molecule type" value="Genomic_DNA"/>
</dbReference>
<feature type="transmembrane region" description="Helical" evidence="1">
    <location>
        <begin position="119"/>
        <end position="141"/>
    </location>
</feature>
<reference evidence="3" key="1">
    <citation type="submission" date="2020-06" db="EMBL/GenBank/DDBJ databases">
        <title>Unique genomic features of the anaerobic methanotrophic archaea.</title>
        <authorList>
            <person name="Chadwick G.L."/>
            <person name="Skennerton C.T."/>
            <person name="Laso-Perez R."/>
            <person name="Leu A.O."/>
            <person name="Speth D.R."/>
            <person name="Yu H."/>
            <person name="Morgan-Lang C."/>
            <person name="Hatzenpichler R."/>
            <person name="Goudeau D."/>
            <person name="Malmstrom R."/>
            <person name="Brazelton W.J."/>
            <person name="Woyke T."/>
            <person name="Hallam S.J."/>
            <person name="Tyson G.W."/>
            <person name="Wegener G."/>
            <person name="Boetius A."/>
            <person name="Orphan V."/>
        </authorList>
    </citation>
    <scope>NUCLEOTIDE SEQUENCE</scope>
</reference>
<organism evidence="3">
    <name type="scientific">Candidatus Methanogaster sp. ANME-2c ERB4</name>
    <dbReference type="NCBI Taxonomy" id="2759911"/>
    <lineage>
        <taxon>Archaea</taxon>
        <taxon>Methanobacteriati</taxon>
        <taxon>Methanobacteriota</taxon>
        <taxon>Stenosarchaea group</taxon>
        <taxon>Methanomicrobia</taxon>
        <taxon>Methanosarcinales</taxon>
        <taxon>ANME-2 cluster</taxon>
        <taxon>Candidatus Methanogasteraceae</taxon>
        <taxon>Candidatus Methanogaster</taxon>
    </lineage>
</organism>
<evidence type="ECO:0000313" key="5">
    <source>
        <dbReference type="EMBL" id="QNO45230.1"/>
    </source>
</evidence>
<accession>A0A7G9Y914</accession>